<proteinExistence type="predicted"/>
<protein>
    <submittedName>
        <fullName evidence="2">Uncharacterized protein</fullName>
    </submittedName>
</protein>
<feature type="compositionally biased region" description="Polar residues" evidence="1">
    <location>
        <begin position="33"/>
        <end position="49"/>
    </location>
</feature>
<evidence type="ECO:0000313" key="2">
    <source>
        <dbReference type="EMBL" id="CAL1612282.1"/>
    </source>
</evidence>
<name>A0AAV2MFV2_KNICA</name>
<feature type="region of interest" description="Disordered" evidence="1">
    <location>
        <begin position="33"/>
        <end position="54"/>
    </location>
</feature>
<sequence length="97" mass="10595">MAALFIVAIVASAGFLLHRKYSRVQSLERSSSGSYLNFTRTSTNPNNGALSALTRCPPQHEGLKVIDDEPVYSNVQPQSHPPSCWTADVDESIYANV</sequence>
<dbReference type="EMBL" id="OZ035829">
    <property type="protein sequence ID" value="CAL1612282.1"/>
    <property type="molecule type" value="Genomic_DNA"/>
</dbReference>
<keyword evidence="3" id="KW-1185">Reference proteome</keyword>
<organism evidence="2 3">
    <name type="scientific">Knipowitschia caucasica</name>
    <name type="common">Caucasian dwarf goby</name>
    <name type="synonym">Pomatoschistus caucasicus</name>
    <dbReference type="NCBI Taxonomy" id="637954"/>
    <lineage>
        <taxon>Eukaryota</taxon>
        <taxon>Metazoa</taxon>
        <taxon>Chordata</taxon>
        <taxon>Craniata</taxon>
        <taxon>Vertebrata</taxon>
        <taxon>Euteleostomi</taxon>
        <taxon>Actinopterygii</taxon>
        <taxon>Neopterygii</taxon>
        <taxon>Teleostei</taxon>
        <taxon>Neoteleostei</taxon>
        <taxon>Acanthomorphata</taxon>
        <taxon>Gobiaria</taxon>
        <taxon>Gobiiformes</taxon>
        <taxon>Gobioidei</taxon>
        <taxon>Gobiidae</taxon>
        <taxon>Gobiinae</taxon>
        <taxon>Knipowitschia</taxon>
    </lineage>
</organism>
<reference evidence="2 3" key="1">
    <citation type="submission" date="2024-04" db="EMBL/GenBank/DDBJ databases">
        <authorList>
            <person name="Waldvogel A.-M."/>
            <person name="Schoenle A."/>
        </authorList>
    </citation>
    <scope>NUCLEOTIDE SEQUENCE [LARGE SCALE GENOMIC DNA]</scope>
</reference>
<evidence type="ECO:0000313" key="3">
    <source>
        <dbReference type="Proteomes" id="UP001497482"/>
    </source>
</evidence>
<evidence type="ECO:0000256" key="1">
    <source>
        <dbReference type="SAM" id="MobiDB-lite"/>
    </source>
</evidence>
<gene>
    <name evidence="2" type="ORF">KC01_LOCUS38618</name>
</gene>
<accession>A0AAV2MFV2</accession>
<dbReference type="AlphaFoldDB" id="A0AAV2MFV2"/>
<dbReference type="Proteomes" id="UP001497482">
    <property type="component" value="Chromosome 7"/>
</dbReference>